<dbReference type="InterPro" id="IPR001387">
    <property type="entry name" value="Cro/C1-type_HTH"/>
</dbReference>
<dbReference type="Proteomes" id="UP000221795">
    <property type="component" value="Segment"/>
</dbReference>
<dbReference type="InterPro" id="IPR010982">
    <property type="entry name" value="Lambda_DNA-bd_dom_sf"/>
</dbReference>
<dbReference type="SMART" id="SM00530">
    <property type="entry name" value="HTH_XRE"/>
    <property type="match status" value="1"/>
</dbReference>
<feature type="domain" description="HTH cro/C1-type" evidence="2">
    <location>
        <begin position="21"/>
        <end position="75"/>
    </location>
</feature>
<dbReference type="SUPFAM" id="SSF47413">
    <property type="entry name" value="lambda repressor-like DNA-binding domains"/>
    <property type="match status" value="1"/>
</dbReference>
<dbReference type="Gene3D" id="1.10.260.40">
    <property type="entry name" value="lambda repressor-like DNA-binding domains"/>
    <property type="match status" value="1"/>
</dbReference>
<sequence>MTKTSTSKTKGEDRMKMPKRLKKYRMDAGYTIYSLADKLGVSFSTISYWENGEKFPRRQKLEDLEDLFKESYRVLFEDLSEEEAADLERRKRAEHKRGDE</sequence>
<dbReference type="GO" id="GO:0003677">
    <property type="term" value="F:DNA binding"/>
    <property type="evidence" value="ECO:0007669"/>
    <property type="project" value="UniProtKB-KW"/>
</dbReference>
<reference evidence="3" key="1">
    <citation type="journal article" date="2017" name="Viruses">
        <title>Characterization of Bacillus subtilis Viruses vB_BsuM-Goe2 and vB_BsuM-Goe3.</title>
        <authorList>
            <person name="Willms I.M."/>
            <person name="Hoppert M."/>
            <person name="Hertel R."/>
        </authorList>
    </citation>
    <scope>NUCLEOTIDE SEQUENCE [LARGE SCALE GENOMIC DNA]</scope>
</reference>
<evidence type="ECO:0000256" key="1">
    <source>
        <dbReference type="ARBA" id="ARBA00023125"/>
    </source>
</evidence>
<dbReference type="CDD" id="cd00093">
    <property type="entry name" value="HTH_XRE"/>
    <property type="match status" value="1"/>
</dbReference>
<evidence type="ECO:0000313" key="3">
    <source>
        <dbReference type="EMBL" id="APZ82523.1"/>
    </source>
</evidence>
<dbReference type="PANTHER" id="PTHR46558:SF4">
    <property type="entry name" value="DNA-BIDING PHAGE PROTEIN"/>
    <property type="match status" value="1"/>
</dbReference>
<proteinExistence type="predicted"/>
<gene>
    <name evidence="3" type="ORF">Goe3_c05700</name>
</gene>
<dbReference type="PROSITE" id="PS50943">
    <property type="entry name" value="HTH_CROC1"/>
    <property type="match status" value="1"/>
</dbReference>
<evidence type="ECO:0000259" key="2">
    <source>
        <dbReference type="PROSITE" id="PS50943"/>
    </source>
</evidence>
<dbReference type="EMBL" id="KY368640">
    <property type="protein sequence ID" value="APZ82523.1"/>
    <property type="molecule type" value="Genomic_DNA"/>
</dbReference>
<dbReference type="PANTHER" id="PTHR46558">
    <property type="entry name" value="TRACRIPTIONAL REGULATORY PROTEIN-RELATED-RELATED"/>
    <property type="match status" value="1"/>
</dbReference>
<keyword evidence="4" id="KW-1185">Reference proteome</keyword>
<dbReference type="Pfam" id="PF01381">
    <property type="entry name" value="HTH_3"/>
    <property type="match status" value="1"/>
</dbReference>
<name>A0A217ER20_BPGO3</name>
<evidence type="ECO:0000313" key="4">
    <source>
        <dbReference type="Proteomes" id="UP000221795"/>
    </source>
</evidence>
<accession>A0A217ER20</accession>
<keyword evidence="1" id="KW-0238">DNA-binding</keyword>
<organism evidence="3 4">
    <name type="scientific">Bacillus phage vB_BsuM-Goe3</name>
    <dbReference type="NCBI Taxonomy" id="1933063"/>
    <lineage>
        <taxon>Viruses</taxon>
        <taxon>Duplodnaviria</taxon>
        <taxon>Heunggongvirae</taxon>
        <taxon>Uroviricota</taxon>
        <taxon>Caudoviricetes</taxon>
        <taxon>Herelleviridae</taxon>
        <taxon>Bastillevirinae</taxon>
        <taxon>Grisebachstrassevirus</taxon>
        <taxon>Grisebachstrassevirus goe3</taxon>
    </lineage>
</organism>
<organismHost>
    <name type="scientific">Bacillus subtilis</name>
    <dbReference type="NCBI Taxonomy" id="1423"/>
</organismHost>
<protein>
    <submittedName>
        <fullName evidence="3">Transcriptional regulator</fullName>
    </submittedName>
</protein>